<proteinExistence type="predicted"/>
<gene>
    <name evidence="2" type="ORF">SAMN05421770_1011163</name>
</gene>
<dbReference type="Proteomes" id="UP000198356">
    <property type="component" value="Unassembled WGS sequence"/>
</dbReference>
<dbReference type="Pfam" id="PF12705">
    <property type="entry name" value="PDDEXK_1"/>
    <property type="match status" value="1"/>
</dbReference>
<dbReference type="SUPFAM" id="SSF52540">
    <property type="entry name" value="P-loop containing nucleoside triphosphate hydrolases"/>
    <property type="match status" value="1"/>
</dbReference>
<feature type="domain" description="PD-(D/E)XK endonuclease-like" evidence="1">
    <location>
        <begin position="608"/>
        <end position="874"/>
    </location>
</feature>
<evidence type="ECO:0000313" key="3">
    <source>
        <dbReference type="Proteomes" id="UP000198356"/>
    </source>
</evidence>
<dbReference type="InterPro" id="IPR011604">
    <property type="entry name" value="PDDEXK-like_dom_sf"/>
</dbReference>
<protein>
    <submittedName>
        <fullName evidence="2">Probable DNA repair protein</fullName>
    </submittedName>
</protein>
<evidence type="ECO:0000259" key="1">
    <source>
        <dbReference type="Pfam" id="PF12705"/>
    </source>
</evidence>
<dbReference type="AlphaFoldDB" id="A0A239ETY8"/>
<name>A0A239ETY8_9BACT</name>
<organism evidence="2 3">
    <name type="scientific">Granulicella rosea</name>
    <dbReference type="NCBI Taxonomy" id="474952"/>
    <lineage>
        <taxon>Bacteria</taxon>
        <taxon>Pseudomonadati</taxon>
        <taxon>Acidobacteriota</taxon>
        <taxon>Terriglobia</taxon>
        <taxon>Terriglobales</taxon>
        <taxon>Acidobacteriaceae</taxon>
        <taxon>Granulicella</taxon>
    </lineage>
</organism>
<dbReference type="InterPro" id="IPR038726">
    <property type="entry name" value="PDDEXK_AddAB-type"/>
</dbReference>
<dbReference type="OrthoDB" id="9761147at2"/>
<dbReference type="NCBIfam" id="TIGR03623">
    <property type="entry name" value="probable DNA repair protein"/>
    <property type="match status" value="1"/>
</dbReference>
<dbReference type="EMBL" id="FZOU01000001">
    <property type="protein sequence ID" value="SNS48230.1"/>
    <property type="molecule type" value="Genomic_DNA"/>
</dbReference>
<keyword evidence="3" id="KW-1185">Reference proteome</keyword>
<dbReference type="InterPro" id="IPR027417">
    <property type="entry name" value="P-loop_NTPase"/>
</dbReference>
<dbReference type="InterPro" id="IPR019925">
    <property type="entry name" value="DNA_repair_protein_predicted"/>
</dbReference>
<dbReference type="RefSeq" id="WP_089407388.1">
    <property type="nucleotide sequence ID" value="NZ_FZOU01000001.1"/>
</dbReference>
<sequence>MDVRNLLPPEVLEALERGQTVLTANQRAARMLQRGYARHMEAEGHANWQPAAILAVDAWATDLWQRMLMAGAVDRVVLNRSQEHALWRAVVAGDRESSVGLRSVDALAEMAARAWSLLANYRGLGRLREIGVSTDTRAFQRWALAFERRCRRDGLFSPTQLWVELEAAAASLPVADAGLLLVGFDKFVPALDALFETLRRAGYAVEIAPVPTPEQPPRLIAAKTESQEAEAAALWARAILEASPEAQLAVIVPDLEPRRPEIDRVFREILAPELQDIALEREAGPYEFSLGRPLSEMAMGAVGLDLLRWPLVDALPVERVTELLLSPFFGGGTRLAEFDVFELRRARRMRPELSLDQMIEAAQRSIGLGDLPGRLARLRQIAAEEQVTADSTALRPHAEWGEAFARMIAATGWPGREYDSITFQTHRRWQAALDELATLDFDGARATASDAFAAFERIARQTIFAAESREAPVQLMGPLEAGGQHFDGVWFLGASDLAWPQAATTSPLLPWHLQRELGMPGADRAVDVSSAKAITARLQASATQFVFSYASEVTEGQQKPSPILPEMNEELAESRASREVFPLLTVADDLSLPELPDRPHPGGAGVLAAQAACGFRAFAEHRLWSTEPEDTQPGMDARERGSVVHHVMEAFWLHVEDQPALRRMTTEAQHALLDECIESALGRATARMGVASAWEVAYVETQRQRLRALLRPWLELEANRPEFAVRAQELELPDVRVGPLRLSVRVDRVDDTAAGALIVDYKTGAAAVGDWASERPDAPQLPLYAVVAGLEPLGGVAFALLRAGDDLDLRGLAEDPAVLAKSSKLSFATMDEQVEDWRRVLTNLAGQFAAGEARVDPKRYPTTCQYCAQRMLCRLNVAALNDSLEDEGVELG</sequence>
<reference evidence="2 3" key="1">
    <citation type="submission" date="2017-06" db="EMBL/GenBank/DDBJ databases">
        <authorList>
            <person name="Kim H.J."/>
            <person name="Triplett B.A."/>
        </authorList>
    </citation>
    <scope>NUCLEOTIDE SEQUENCE [LARGE SCALE GENOMIC DNA]</scope>
    <source>
        <strain evidence="2 3">DSM 18704</strain>
    </source>
</reference>
<dbReference type="Gene3D" id="3.90.320.10">
    <property type="match status" value="1"/>
</dbReference>
<accession>A0A239ETY8</accession>
<evidence type="ECO:0000313" key="2">
    <source>
        <dbReference type="EMBL" id="SNS48230.1"/>
    </source>
</evidence>